<keyword evidence="4" id="KW-1185">Reference proteome</keyword>
<accession>A0A4T0WZP9</accession>
<dbReference type="AlphaFoldDB" id="A0A4T0WZP9"/>
<dbReference type="Pfam" id="PF23550">
    <property type="entry name" value="zf_Tbcl_Rhp7"/>
    <property type="match status" value="1"/>
</dbReference>
<dbReference type="SMART" id="SM00367">
    <property type="entry name" value="LRR_CC"/>
    <property type="match status" value="7"/>
</dbReference>
<dbReference type="Gene3D" id="3.80.10.10">
    <property type="entry name" value="Ribonuclease Inhibitor"/>
    <property type="match status" value="3"/>
</dbReference>
<dbReference type="InterPro" id="IPR006553">
    <property type="entry name" value="Leu-rich_rpt_Cys-con_subtyp"/>
</dbReference>
<feature type="compositionally biased region" description="Basic and acidic residues" evidence="1">
    <location>
        <begin position="38"/>
        <end position="50"/>
    </location>
</feature>
<organism evidence="3 4">
    <name type="scientific">Pichia inconspicua</name>
    <dbReference type="NCBI Taxonomy" id="52247"/>
    <lineage>
        <taxon>Eukaryota</taxon>
        <taxon>Fungi</taxon>
        <taxon>Dikarya</taxon>
        <taxon>Ascomycota</taxon>
        <taxon>Saccharomycotina</taxon>
        <taxon>Pichiomycetes</taxon>
        <taxon>Pichiales</taxon>
        <taxon>Pichiaceae</taxon>
        <taxon>Pichia</taxon>
    </lineage>
</organism>
<dbReference type="STRING" id="52247.A0A4T0WZP9"/>
<reference evidence="3 4" key="1">
    <citation type="journal article" date="2019" name="Front. Genet.">
        <title>Whole-Genome Sequencing of the Opportunistic Yeast Pathogen Candida inconspicua Uncovers Its Hybrid Origin.</title>
        <authorList>
            <person name="Mixao V."/>
            <person name="Hansen A.P."/>
            <person name="Saus E."/>
            <person name="Boekhout T."/>
            <person name="Lass-Florl C."/>
            <person name="Gabaldon T."/>
        </authorList>
    </citation>
    <scope>NUCLEOTIDE SEQUENCE [LARGE SCALE GENOMIC DNA]</scope>
    <source>
        <strain evidence="3 4">CBS 180</strain>
    </source>
</reference>
<protein>
    <recommendedName>
        <fullName evidence="2">DNA repair protein rhp7 treble clef domain-containing protein</fullName>
    </recommendedName>
</protein>
<proteinExistence type="predicted"/>
<dbReference type="Proteomes" id="UP000307173">
    <property type="component" value="Unassembled WGS sequence"/>
</dbReference>
<feature type="region of interest" description="Disordered" evidence="1">
    <location>
        <begin position="1"/>
        <end position="72"/>
    </location>
</feature>
<evidence type="ECO:0000259" key="2">
    <source>
        <dbReference type="Pfam" id="PF23550"/>
    </source>
</evidence>
<dbReference type="SUPFAM" id="SSF52047">
    <property type="entry name" value="RNI-like"/>
    <property type="match status" value="2"/>
</dbReference>
<comment type="caution">
    <text evidence="3">The sequence shown here is derived from an EMBL/GenBank/DDBJ whole genome shotgun (WGS) entry which is preliminary data.</text>
</comment>
<dbReference type="GO" id="GO:0031146">
    <property type="term" value="P:SCF-dependent proteasomal ubiquitin-dependent protein catabolic process"/>
    <property type="evidence" value="ECO:0007669"/>
    <property type="project" value="TreeGrafter"/>
</dbReference>
<dbReference type="GO" id="GO:0019005">
    <property type="term" value="C:SCF ubiquitin ligase complex"/>
    <property type="evidence" value="ECO:0007669"/>
    <property type="project" value="TreeGrafter"/>
</dbReference>
<evidence type="ECO:0000256" key="1">
    <source>
        <dbReference type="SAM" id="MobiDB-lite"/>
    </source>
</evidence>
<dbReference type="EMBL" id="SELW01000507">
    <property type="protein sequence ID" value="TID24599.1"/>
    <property type="molecule type" value="Genomic_DNA"/>
</dbReference>
<dbReference type="InterPro" id="IPR032675">
    <property type="entry name" value="LRR_dom_sf"/>
</dbReference>
<name>A0A4T0WZP9_9ASCO</name>
<feature type="domain" description="DNA repair protein rhp7 treble clef" evidence="2">
    <location>
        <begin position="108"/>
        <end position="147"/>
    </location>
</feature>
<sequence length="567" mass="64023">MSYRRRKNQDPGNDGGVKGPSSALTSFLREQGINAENIRSRYERSLRQSEDVPDTSGTTTPNDIGPAEDEPQEDISINLQLDSDEEEIEDSGEAVQKRRKVDMTISSVGAMIFCLECDQEFNLSLNSKKIEKYGKVGFLCPSCTKIQIRRDRLAKKHEIEARKKRKRVAAALLDKKQFKLPSLQDICIHVISDNIDGVEILGDIGNHNKIKISRILAKNRSLTNRTLTLFLDNDTKELELWDCSKLDKSSLDKIPAFCPQIEKLILNMCGQLHNDNLNYFGSKLTNLKHLELNGPFLINNETWQNFFESSVAKNLKHFHLRNTHRFSTDSLVSLLENCGKNLESLTLSRLDGLNSKPVYDLLPHFLTNIKHLELSYPHQENLIDDDLIIALLALNCESLETLILDKCSGLTNRILSEGLKLFGAKLTKLSLADLDQIDDTGIGNLFDDWKINHGLHSINIERCISLGDKSVFKMLEHSCETLVQLNMNSVKNISKHLFGKLSRTTVFPSLTSLDVGFVRSVDDSVLAIISRICPKLEILEIYGNNRCTDKALFRENLTVIGRQTDSI</sequence>
<dbReference type="OrthoDB" id="1924287at2759"/>
<dbReference type="InterPro" id="IPR056451">
    <property type="entry name" value="Znf_Tbcl_Rhp7"/>
</dbReference>
<evidence type="ECO:0000313" key="3">
    <source>
        <dbReference type="EMBL" id="TID24599.1"/>
    </source>
</evidence>
<evidence type="ECO:0000313" key="4">
    <source>
        <dbReference type="Proteomes" id="UP000307173"/>
    </source>
</evidence>
<gene>
    <name evidence="3" type="ORF">CANINC_003072</name>
</gene>
<dbReference type="PANTHER" id="PTHR13318">
    <property type="entry name" value="PARTNER OF PAIRED, ISOFORM B-RELATED"/>
    <property type="match status" value="1"/>
</dbReference>
<dbReference type="PANTHER" id="PTHR13318:SF190">
    <property type="entry name" value="PARTNER OF PAIRED, ISOFORM B"/>
    <property type="match status" value="1"/>
</dbReference>